<comment type="caution">
    <text evidence="12">The sequence shown here is derived from an EMBL/GenBank/DDBJ whole genome shotgun (WGS) entry which is preliminary data.</text>
</comment>
<dbReference type="Gene3D" id="6.10.140.1330">
    <property type="match status" value="1"/>
</dbReference>
<dbReference type="InterPro" id="IPR004709">
    <property type="entry name" value="NaH_exchanger"/>
</dbReference>
<evidence type="ECO:0000256" key="2">
    <source>
        <dbReference type="ARBA" id="ARBA00022448"/>
    </source>
</evidence>
<evidence type="ECO:0000256" key="7">
    <source>
        <dbReference type="ARBA" id="ARBA00023136"/>
    </source>
</evidence>
<evidence type="ECO:0000256" key="3">
    <source>
        <dbReference type="ARBA" id="ARBA00022692"/>
    </source>
</evidence>
<keyword evidence="2 9" id="KW-0813">Transport</keyword>
<evidence type="ECO:0000313" key="12">
    <source>
        <dbReference type="EMBL" id="KAG9395204.1"/>
    </source>
</evidence>
<keyword evidence="9" id="KW-0050">Antiport</keyword>
<accession>A0A8J6B893</accession>
<keyword evidence="8 9" id="KW-0739">Sodium transport</keyword>
<evidence type="ECO:0000256" key="5">
    <source>
        <dbReference type="ARBA" id="ARBA00023053"/>
    </source>
</evidence>
<dbReference type="InterPro" id="IPR018422">
    <property type="entry name" value="Cation/H_exchanger_CPA1"/>
</dbReference>
<dbReference type="PRINTS" id="PR01084">
    <property type="entry name" value="NAHEXCHNGR"/>
</dbReference>
<evidence type="ECO:0000256" key="4">
    <source>
        <dbReference type="ARBA" id="ARBA00022989"/>
    </source>
</evidence>
<evidence type="ECO:0000256" key="1">
    <source>
        <dbReference type="ARBA" id="ARBA00004141"/>
    </source>
</evidence>
<feature type="transmembrane region" description="Helical" evidence="10">
    <location>
        <begin position="304"/>
        <end position="323"/>
    </location>
</feature>
<comment type="similarity">
    <text evidence="9">Belongs to the monovalent cation:proton antiporter 1 (CPA1) transporter (TC 2.A.36) family.</text>
</comment>
<feature type="transmembrane region" description="Helical" evidence="10">
    <location>
        <begin position="214"/>
        <end position="236"/>
    </location>
</feature>
<dbReference type="GO" id="GO:0005886">
    <property type="term" value="C:plasma membrane"/>
    <property type="evidence" value="ECO:0007669"/>
    <property type="project" value="TreeGrafter"/>
</dbReference>
<dbReference type="OrthoDB" id="196264at2759"/>
<feature type="transmembrane region" description="Helical" evidence="10">
    <location>
        <begin position="335"/>
        <end position="359"/>
    </location>
</feature>
<feature type="transmembrane region" description="Helical" evidence="10">
    <location>
        <begin position="12"/>
        <end position="31"/>
    </location>
</feature>
<feature type="transmembrane region" description="Helical" evidence="10">
    <location>
        <begin position="140"/>
        <end position="163"/>
    </location>
</feature>
<feature type="transmembrane region" description="Helical" evidence="10">
    <location>
        <begin position="407"/>
        <end position="430"/>
    </location>
</feature>
<feature type="transmembrane region" description="Helical" evidence="10">
    <location>
        <begin position="37"/>
        <end position="56"/>
    </location>
</feature>
<dbReference type="GO" id="GO:0015386">
    <property type="term" value="F:potassium:proton antiporter activity"/>
    <property type="evidence" value="ECO:0007669"/>
    <property type="project" value="TreeGrafter"/>
</dbReference>
<protein>
    <recommendedName>
        <fullName evidence="9">Sodium/hydrogen exchanger</fullName>
    </recommendedName>
</protein>
<feature type="transmembrane region" description="Helical" evidence="10">
    <location>
        <begin position="256"/>
        <end position="283"/>
    </location>
</feature>
<dbReference type="AlphaFoldDB" id="A0A8J6B893"/>
<keyword evidence="4 10" id="KW-1133">Transmembrane helix</keyword>
<evidence type="ECO:0000259" key="11">
    <source>
        <dbReference type="Pfam" id="PF00999"/>
    </source>
</evidence>
<dbReference type="Proteomes" id="UP000717585">
    <property type="component" value="Unassembled WGS sequence"/>
</dbReference>
<evidence type="ECO:0000256" key="10">
    <source>
        <dbReference type="SAM" id="Phobius"/>
    </source>
</evidence>
<organism evidence="12 13">
    <name type="scientific">Carpediemonas membranifera</name>
    <dbReference type="NCBI Taxonomy" id="201153"/>
    <lineage>
        <taxon>Eukaryota</taxon>
        <taxon>Metamonada</taxon>
        <taxon>Carpediemonas-like organisms</taxon>
        <taxon>Carpediemonas</taxon>
    </lineage>
</organism>
<keyword evidence="3 9" id="KW-0812">Transmembrane</keyword>
<dbReference type="PANTHER" id="PTHR10110">
    <property type="entry name" value="SODIUM/HYDROGEN EXCHANGER"/>
    <property type="match status" value="1"/>
</dbReference>
<dbReference type="EMBL" id="JAHDYR010000012">
    <property type="protein sequence ID" value="KAG9395204.1"/>
    <property type="molecule type" value="Genomic_DNA"/>
</dbReference>
<feature type="transmembrane region" description="Helical" evidence="10">
    <location>
        <begin position="77"/>
        <end position="99"/>
    </location>
</feature>
<gene>
    <name evidence="12" type="ORF">J8273_0424</name>
</gene>
<feature type="domain" description="Cation/H+ exchanger transmembrane" evidence="11">
    <location>
        <begin position="32"/>
        <end position="434"/>
    </location>
</feature>
<keyword evidence="5" id="KW-0915">Sodium</keyword>
<evidence type="ECO:0000256" key="9">
    <source>
        <dbReference type="RuleBase" id="RU003722"/>
    </source>
</evidence>
<name>A0A8J6B893_9EUKA</name>
<comment type="subcellular location">
    <subcellularLocation>
        <location evidence="1">Membrane</location>
        <topology evidence="1">Multi-pass membrane protein</topology>
    </subcellularLocation>
</comment>
<evidence type="ECO:0000313" key="13">
    <source>
        <dbReference type="Proteomes" id="UP000717585"/>
    </source>
</evidence>
<proteinExistence type="inferred from homology"/>
<reference evidence="12" key="1">
    <citation type="submission" date="2021-05" db="EMBL/GenBank/DDBJ databases">
        <title>A free-living protist that lacks canonical eukaryotic 1 DNA replication and segregation systems.</title>
        <authorList>
            <person name="Salas-Leiva D.E."/>
            <person name="Tromer E.C."/>
            <person name="Curtis B.A."/>
            <person name="Jerlstrom-Hultqvist J."/>
            <person name="Kolisko M."/>
            <person name="Yi Z."/>
            <person name="Salas-Leiva J.S."/>
            <person name="Gallot-Lavallee L."/>
            <person name="Kops G.J.P.L."/>
            <person name="Archibald J.M."/>
            <person name="Simpson A.G.B."/>
            <person name="Roger A.J."/>
        </authorList>
    </citation>
    <scope>NUCLEOTIDE SEQUENCE</scope>
    <source>
        <strain evidence="12">BICM</strain>
    </source>
</reference>
<keyword evidence="13" id="KW-1185">Reference proteome</keyword>
<evidence type="ECO:0000256" key="8">
    <source>
        <dbReference type="ARBA" id="ARBA00023201"/>
    </source>
</evidence>
<dbReference type="GO" id="GO:0015385">
    <property type="term" value="F:sodium:proton antiporter activity"/>
    <property type="evidence" value="ECO:0007669"/>
    <property type="project" value="InterPro"/>
</dbReference>
<feature type="transmembrane region" description="Helical" evidence="10">
    <location>
        <begin position="380"/>
        <end position="401"/>
    </location>
</feature>
<dbReference type="InterPro" id="IPR006153">
    <property type="entry name" value="Cation/H_exchanger_TM"/>
</dbReference>
<dbReference type="GO" id="GO:0098719">
    <property type="term" value="P:sodium ion import across plasma membrane"/>
    <property type="evidence" value="ECO:0007669"/>
    <property type="project" value="TreeGrafter"/>
</dbReference>
<dbReference type="NCBIfam" id="TIGR00840">
    <property type="entry name" value="b_cpa1"/>
    <property type="match status" value="1"/>
</dbReference>
<dbReference type="PANTHER" id="PTHR10110:SF187">
    <property type="entry name" value="SODIUM_HYDROGEN EXCHANGER"/>
    <property type="match status" value="1"/>
</dbReference>
<sequence>MSSESIINTHPLPLFFLAVIIIGLIAAQQVIHHYKLSIIPETAVIIVIGAAIGLLTRVTFLDINQHFDILSFDAESFFLYLLPIIVFEGGYCLQKAFFFRNIVTIFSLAIVGTVINIAVTVLLIYVPYHFIPIPGTESVSFFETLTFCTVISAIDPVATLAIFNSLKVDPDLHNLIFGESVLNDAVVVVLFNALNGINADSLRWFTVIEIMWSFCWKTVVSITLGLVVGLLATLYFRVTPMFMSRPWTEVGTLLCFAILSYVTAEIVHCSGVMSVLFTGIICAQYTRRNMSSDGREAAHVTIELLSRVSETAIFLFLGAAISGKAEGSVQHDFNWLFVLLTLISAPIARLFNVVPLLSLANLIRLIRSRSRKKLIPAKHFMMIWYSGLRGAVCFGLVLYMTETSAHSSMFMTTTLILAVVTVLCTGTGTLPMLKLLRIPTNVQIEEAKKDVVATRSKVHGAMHYLDANVLRPLLTRDKSETERRKEYIAREVHGQEELIESGKMTSNPISAASLYPVVGDDTLCDASIVSSPAKSRRESQV</sequence>
<keyword evidence="7 10" id="KW-0472">Membrane</keyword>
<dbReference type="GO" id="GO:0051453">
    <property type="term" value="P:regulation of intracellular pH"/>
    <property type="evidence" value="ECO:0007669"/>
    <property type="project" value="TreeGrafter"/>
</dbReference>
<feature type="transmembrane region" description="Helical" evidence="10">
    <location>
        <begin position="105"/>
        <end position="128"/>
    </location>
</feature>
<dbReference type="Pfam" id="PF00999">
    <property type="entry name" value="Na_H_Exchanger"/>
    <property type="match status" value="1"/>
</dbReference>
<evidence type="ECO:0000256" key="6">
    <source>
        <dbReference type="ARBA" id="ARBA00023065"/>
    </source>
</evidence>
<keyword evidence="6 9" id="KW-0406">Ion transport</keyword>